<dbReference type="Proteomes" id="UP000008942">
    <property type="component" value="Unassembled WGS sequence"/>
</dbReference>
<keyword evidence="2" id="KW-1185">Reference proteome</keyword>
<accession>A0ABN0GMP4</accession>
<evidence type="ECO:0000313" key="2">
    <source>
        <dbReference type="Proteomes" id="UP000008942"/>
    </source>
</evidence>
<gene>
    <name evidence="1" type="ORF">MCU_00005</name>
</gene>
<dbReference type="EMBL" id="AILW01000001">
    <property type="protein sequence ID" value="EJF84897.1"/>
    <property type="molecule type" value="Genomic_DNA"/>
</dbReference>
<reference evidence="1 2" key="1">
    <citation type="submission" date="2012-03" db="EMBL/GenBank/DDBJ databases">
        <title>The Genome Sequence of Bartonella elizabethae Re6043vi.</title>
        <authorList>
            <consortium name="The Broad Institute Genome Sequencing Platform"/>
            <consortium name="The Broad Institute Genome Sequencing Center for Infectious Disease"/>
            <person name="Feldgarden M."/>
            <person name="Kirby J."/>
            <person name="Kosoy M."/>
            <person name="Birtles R."/>
            <person name="Probert W.S."/>
            <person name="Chiaraviglio L."/>
            <person name="Young S.K."/>
            <person name="Zeng Q."/>
            <person name="Gargeya S."/>
            <person name="Fitzgerald M."/>
            <person name="Haas B."/>
            <person name="Abouelleil A."/>
            <person name="Alvarado L."/>
            <person name="Arachchi H.M."/>
            <person name="Berlin A."/>
            <person name="Chapman S.B."/>
            <person name="Gearin G."/>
            <person name="Goldberg J."/>
            <person name="Griggs A."/>
            <person name="Gujja S."/>
            <person name="Hansen M."/>
            <person name="Heiman D."/>
            <person name="Howarth C."/>
            <person name="Larimer J."/>
            <person name="Lui A."/>
            <person name="MacDonald P.J.P."/>
            <person name="McCowen C."/>
            <person name="Montmayeur A."/>
            <person name="Murphy C."/>
            <person name="Neiman D."/>
            <person name="Pearson M."/>
            <person name="Priest M."/>
            <person name="Roberts A."/>
            <person name="Saif S."/>
            <person name="Shea T."/>
            <person name="Sisk P."/>
            <person name="Stolte C."/>
            <person name="Sykes S."/>
            <person name="Wortman J."/>
            <person name="Nusbaum C."/>
            <person name="Birren B."/>
        </authorList>
    </citation>
    <scope>NUCLEOTIDE SEQUENCE [LARGE SCALE GENOMIC DNA]</scope>
    <source>
        <strain evidence="1 2">Re6043vi</strain>
    </source>
</reference>
<sequence length="112" mass="12806">MVDLETFSSAIEEFSIDTIICLPSFADKLIIVSWKQKLKPRKNLFYLGESFQTESVLKIREIIPDLGITLLSFTTQEIDPIGLPCSKLDENIYHFICTPLQKEKSLNVLVKN</sequence>
<name>A0ABN0GMP4_BAREL</name>
<comment type="caution">
    <text evidence="1">The sequence shown here is derived from an EMBL/GenBank/DDBJ whole genome shotgun (WGS) entry which is preliminary data.</text>
</comment>
<evidence type="ECO:0000313" key="1">
    <source>
        <dbReference type="EMBL" id="EJF84897.1"/>
    </source>
</evidence>
<proteinExistence type="predicted"/>
<organism evidence="1 2">
    <name type="scientific">Bartonella elizabethae Re6043vi</name>
    <dbReference type="NCBI Taxonomy" id="1094554"/>
    <lineage>
        <taxon>Bacteria</taxon>
        <taxon>Pseudomonadati</taxon>
        <taxon>Pseudomonadota</taxon>
        <taxon>Alphaproteobacteria</taxon>
        <taxon>Hyphomicrobiales</taxon>
        <taxon>Bartonellaceae</taxon>
        <taxon>Bartonella</taxon>
    </lineage>
</organism>
<protein>
    <submittedName>
        <fullName evidence="1">Uncharacterized protein</fullName>
    </submittedName>
</protein>